<sequence length="63" mass="6681">MEDVIVEGVVGTLAENLPELFCVVGREMNLLVTETVGNACTEVFAEGRIPPTSKAVGFLLTSL</sequence>
<dbReference type="AlphaFoldDB" id="A0A830F6G4"/>
<evidence type="ECO:0000313" key="2">
    <source>
        <dbReference type="Proteomes" id="UP000628840"/>
    </source>
</evidence>
<organism evidence="1 2">
    <name type="scientific">Halarchaeum grantii</name>
    <dbReference type="NCBI Taxonomy" id="1193105"/>
    <lineage>
        <taxon>Archaea</taxon>
        <taxon>Methanobacteriati</taxon>
        <taxon>Methanobacteriota</taxon>
        <taxon>Stenosarchaea group</taxon>
        <taxon>Halobacteria</taxon>
        <taxon>Halobacteriales</taxon>
        <taxon>Halobacteriaceae</taxon>
    </lineage>
</organism>
<accession>A0A830F6G4</accession>
<keyword evidence="2" id="KW-1185">Reference proteome</keyword>
<dbReference type="EMBL" id="BMPF01000009">
    <property type="protein sequence ID" value="GGL45434.1"/>
    <property type="molecule type" value="Genomic_DNA"/>
</dbReference>
<proteinExistence type="predicted"/>
<dbReference type="Proteomes" id="UP000628840">
    <property type="component" value="Unassembled WGS sequence"/>
</dbReference>
<reference evidence="1 2" key="1">
    <citation type="journal article" date="2019" name="Int. J. Syst. Evol. Microbiol.">
        <title>The Global Catalogue of Microorganisms (GCM) 10K type strain sequencing project: providing services to taxonomists for standard genome sequencing and annotation.</title>
        <authorList>
            <consortium name="The Broad Institute Genomics Platform"/>
            <consortium name="The Broad Institute Genome Sequencing Center for Infectious Disease"/>
            <person name="Wu L."/>
            <person name="Ma J."/>
        </authorList>
    </citation>
    <scope>NUCLEOTIDE SEQUENCE [LARGE SCALE GENOMIC DNA]</scope>
    <source>
        <strain evidence="1 2">JCM 19585</strain>
    </source>
</reference>
<evidence type="ECO:0000313" key="1">
    <source>
        <dbReference type="EMBL" id="GGL45434.1"/>
    </source>
</evidence>
<gene>
    <name evidence="1" type="ORF">GCM10009037_31100</name>
</gene>
<protein>
    <submittedName>
        <fullName evidence="1">Uncharacterized protein</fullName>
    </submittedName>
</protein>
<comment type="caution">
    <text evidence="1">The sequence shown here is derived from an EMBL/GenBank/DDBJ whole genome shotgun (WGS) entry which is preliminary data.</text>
</comment>
<name>A0A830F6G4_9EURY</name>